<reference evidence="1" key="1">
    <citation type="journal article" date="2014" name="Nat. Commun.">
        <title>Multiple recent horizontal transfers of a large genomic region in cheese making fungi.</title>
        <authorList>
            <person name="Cheeseman K."/>
            <person name="Ropars J."/>
            <person name="Renault P."/>
            <person name="Dupont J."/>
            <person name="Gouzy J."/>
            <person name="Branca A."/>
            <person name="Abraham A.L."/>
            <person name="Ceppi M."/>
            <person name="Conseiller E."/>
            <person name="Debuchy R."/>
            <person name="Malagnac F."/>
            <person name="Goarin A."/>
            <person name="Silar P."/>
            <person name="Lacoste S."/>
            <person name="Sallet E."/>
            <person name="Bensimon A."/>
            <person name="Giraud T."/>
            <person name="Brygoo Y."/>
        </authorList>
    </citation>
    <scope>NUCLEOTIDE SEQUENCE [LARGE SCALE GENOMIC DNA]</scope>
    <source>
        <strain evidence="1">FM164</strain>
    </source>
</reference>
<proteinExistence type="predicted"/>
<gene>
    <name evidence="1" type="ORF">PROQFM164_S03g001363</name>
</gene>
<dbReference type="Proteomes" id="UP000030686">
    <property type="component" value="Unassembled WGS sequence"/>
</dbReference>
<protein>
    <submittedName>
        <fullName evidence="1">Genomic scaffold, ProqFM164S03</fullName>
    </submittedName>
</protein>
<organism evidence="1 2">
    <name type="scientific">Penicillium roqueforti (strain FM164)</name>
    <dbReference type="NCBI Taxonomy" id="1365484"/>
    <lineage>
        <taxon>Eukaryota</taxon>
        <taxon>Fungi</taxon>
        <taxon>Dikarya</taxon>
        <taxon>Ascomycota</taxon>
        <taxon>Pezizomycotina</taxon>
        <taxon>Eurotiomycetes</taxon>
        <taxon>Eurotiomycetidae</taxon>
        <taxon>Eurotiales</taxon>
        <taxon>Aspergillaceae</taxon>
        <taxon>Penicillium</taxon>
    </lineage>
</organism>
<name>W6QK85_PENRF</name>
<evidence type="ECO:0000313" key="1">
    <source>
        <dbReference type="EMBL" id="CDM34639.1"/>
    </source>
</evidence>
<keyword evidence="2" id="KW-1185">Reference proteome</keyword>
<dbReference type="EMBL" id="HG792017">
    <property type="protein sequence ID" value="CDM34639.1"/>
    <property type="molecule type" value="Genomic_DNA"/>
</dbReference>
<accession>W6QK85</accession>
<dbReference type="AlphaFoldDB" id="W6QK85"/>
<sequence>MRFGEIWSESLYIQDLLPSIQQSQWQATMQPRASTPYVVLLAGGRPRCFGTKM</sequence>
<evidence type="ECO:0000313" key="2">
    <source>
        <dbReference type="Proteomes" id="UP000030686"/>
    </source>
</evidence>